<comment type="subcellular location">
    <subcellularLocation>
        <location evidence="1">Membrane</location>
    </subcellularLocation>
</comment>
<proteinExistence type="predicted"/>
<name>A0ABQ9G0Q9_TEGGR</name>
<evidence type="ECO:0000259" key="10">
    <source>
        <dbReference type="PROSITE" id="PS50268"/>
    </source>
</evidence>
<dbReference type="SUPFAM" id="SSF49313">
    <property type="entry name" value="Cadherin-like"/>
    <property type="match status" value="3"/>
</dbReference>
<sequence>MNFERMERKNTLFSLLCTILLSLDEIFAASPVITNLPSTVSVGESETADRSIFFLSTSDADGDPVSCSVQSSTPASAPFRTLQDTILQKTGVYTDNATFNFATTATYLLTIRCTDGTNNVDGVLTVNVIDNDLLDITNLPATETRDASTTGASVTIFTCTHSDALSHTTITYSMMSIPASSSFTISTAGVVTTTQALNLETNSQILLYITVTDSFISLTEVLTVQLTNVNNIPHFSNLPNTVSVSESVASGYVFYTLTPTDLDAGATLSYTMDVQPATHAGYISLNTLTNQVSLVTGFNYEDVNYFNLSFTITDGLASNTETLNVIIVNAHEGCYFHQAIYYVTTVEGAAGSNSLNPGFVIQDYDGTTTWTLEFLPGNNSERFSIANTGLISFAVDYNIDNSAMASTVILTVKCVDTTGQTGTTKVQITIGMLMTILLCLGRRRTLSLLISTLLPGRCLDHLTLRMQIMMQQLMVDRPVLGLRQLPLLLRTMPLGPIAESISKLLLSDP</sequence>
<reference evidence="11 12" key="1">
    <citation type="submission" date="2022-12" db="EMBL/GenBank/DDBJ databases">
        <title>Chromosome-level genome of Tegillarca granosa.</title>
        <authorList>
            <person name="Kim J."/>
        </authorList>
    </citation>
    <scope>NUCLEOTIDE SEQUENCE [LARGE SCALE GENOMIC DNA]</scope>
    <source>
        <strain evidence="11">Teg-2019</strain>
        <tissue evidence="11">Adductor muscle</tissue>
    </source>
</reference>
<accession>A0ABQ9G0Q9</accession>
<dbReference type="Gene3D" id="2.60.40.60">
    <property type="entry name" value="Cadherins"/>
    <property type="match status" value="3"/>
</dbReference>
<keyword evidence="6" id="KW-1133">Transmembrane helix</keyword>
<keyword evidence="12" id="KW-1185">Reference proteome</keyword>
<evidence type="ECO:0000313" key="11">
    <source>
        <dbReference type="EMBL" id="KAJ8321882.1"/>
    </source>
</evidence>
<dbReference type="PANTHER" id="PTHR24025:SF31">
    <property type="entry name" value="NEURAL-CADHERIN"/>
    <property type="match status" value="1"/>
</dbReference>
<dbReference type="InterPro" id="IPR002126">
    <property type="entry name" value="Cadherin-like_dom"/>
</dbReference>
<keyword evidence="4 8" id="KW-0106">Calcium</keyword>
<evidence type="ECO:0000256" key="9">
    <source>
        <dbReference type="SAM" id="SignalP"/>
    </source>
</evidence>
<dbReference type="InterPro" id="IPR015919">
    <property type="entry name" value="Cadherin-like_sf"/>
</dbReference>
<feature type="signal peptide" evidence="9">
    <location>
        <begin position="1"/>
        <end position="28"/>
    </location>
</feature>
<keyword evidence="5" id="KW-0130">Cell adhesion</keyword>
<dbReference type="Pfam" id="PF00028">
    <property type="entry name" value="Cadherin"/>
    <property type="match status" value="1"/>
</dbReference>
<protein>
    <recommendedName>
        <fullName evidence="10">Cadherin domain-containing protein</fullName>
    </recommendedName>
</protein>
<comment type="caution">
    <text evidence="11">The sequence shown here is derived from an EMBL/GenBank/DDBJ whole genome shotgun (WGS) entry which is preliminary data.</text>
</comment>
<feature type="domain" description="Cadherin" evidence="10">
    <location>
        <begin position="236"/>
        <end position="359"/>
    </location>
</feature>
<dbReference type="EMBL" id="JARBDR010000018">
    <property type="protein sequence ID" value="KAJ8321882.1"/>
    <property type="molecule type" value="Genomic_DNA"/>
</dbReference>
<evidence type="ECO:0000256" key="8">
    <source>
        <dbReference type="PROSITE-ProRule" id="PRU00043"/>
    </source>
</evidence>
<evidence type="ECO:0000256" key="5">
    <source>
        <dbReference type="ARBA" id="ARBA00022889"/>
    </source>
</evidence>
<feature type="domain" description="Cadherin" evidence="10">
    <location>
        <begin position="34"/>
        <end position="142"/>
    </location>
</feature>
<evidence type="ECO:0000256" key="3">
    <source>
        <dbReference type="ARBA" id="ARBA00022737"/>
    </source>
</evidence>
<keyword evidence="3" id="KW-0677">Repeat</keyword>
<organism evidence="11 12">
    <name type="scientific">Tegillarca granosa</name>
    <name type="common">Malaysian cockle</name>
    <name type="synonym">Anadara granosa</name>
    <dbReference type="NCBI Taxonomy" id="220873"/>
    <lineage>
        <taxon>Eukaryota</taxon>
        <taxon>Metazoa</taxon>
        <taxon>Spiralia</taxon>
        <taxon>Lophotrochozoa</taxon>
        <taxon>Mollusca</taxon>
        <taxon>Bivalvia</taxon>
        <taxon>Autobranchia</taxon>
        <taxon>Pteriomorphia</taxon>
        <taxon>Arcoida</taxon>
        <taxon>Arcoidea</taxon>
        <taxon>Arcidae</taxon>
        <taxon>Tegillarca</taxon>
    </lineage>
</organism>
<evidence type="ECO:0000256" key="4">
    <source>
        <dbReference type="ARBA" id="ARBA00022837"/>
    </source>
</evidence>
<dbReference type="PANTHER" id="PTHR24025">
    <property type="entry name" value="DESMOGLEIN FAMILY MEMBER"/>
    <property type="match status" value="1"/>
</dbReference>
<evidence type="ECO:0000256" key="2">
    <source>
        <dbReference type="ARBA" id="ARBA00022692"/>
    </source>
</evidence>
<dbReference type="InterPro" id="IPR050971">
    <property type="entry name" value="Cadherin-domain_protein"/>
</dbReference>
<evidence type="ECO:0000256" key="6">
    <source>
        <dbReference type="ARBA" id="ARBA00022989"/>
    </source>
</evidence>
<dbReference type="Proteomes" id="UP001217089">
    <property type="component" value="Unassembled WGS sequence"/>
</dbReference>
<dbReference type="CDD" id="cd11304">
    <property type="entry name" value="Cadherin_repeat"/>
    <property type="match status" value="3"/>
</dbReference>
<keyword evidence="2" id="KW-0812">Transmembrane</keyword>
<dbReference type="SMART" id="SM00112">
    <property type="entry name" value="CA"/>
    <property type="match status" value="3"/>
</dbReference>
<dbReference type="PROSITE" id="PS50268">
    <property type="entry name" value="CADHERIN_2"/>
    <property type="match status" value="3"/>
</dbReference>
<gene>
    <name evidence="11" type="ORF">KUTeg_000353</name>
</gene>
<feature type="domain" description="Cadherin" evidence="10">
    <location>
        <begin position="146"/>
        <end position="235"/>
    </location>
</feature>
<keyword evidence="7" id="KW-0472">Membrane</keyword>
<feature type="chain" id="PRO_5046340494" description="Cadherin domain-containing protein" evidence="9">
    <location>
        <begin position="29"/>
        <end position="509"/>
    </location>
</feature>
<evidence type="ECO:0000256" key="7">
    <source>
        <dbReference type="ARBA" id="ARBA00023136"/>
    </source>
</evidence>
<evidence type="ECO:0000313" key="12">
    <source>
        <dbReference type="Proteomes" id="UP001217089"/>
    </source>
</evidence>
<keyword evidence="9" id="KW-0732">Signal</keyword>
<evidence type="ECO:0000256" key="1">
    <source>
        <dbReference type="ARBA" id="ARBA00004370"/>
    </source>
</evidence>